<dbReference type="Pfam" id="PF00854">
    <property type="entry name" value="PTR2"/>
    <property type="match status" value="1"/>
</dbReference>
<comment type="similarity">
    <text evidence="2">Belongs to the major facilitator superfamily. Proton-dependent oligopeptide transporter (POT/PTR) (TC 2.A.17) family.</text>
</comment>
<dbReference type="GO" id="GO:0022857">
    <property type="term" value="F:transmembrane transporter activity"/>
    <property type="evidence" value="ECO:0007669"/>
    <property type="project" value="InterPro"/>
</dbReference>
<dbReference type="EnsemblPlants" id="OBART10G00470.1">
    <property type="protein sequence ID" value="OBART10G00470.1"/>
    <property type="gene ID" value="OBART10G00470"/>
</dbReference>
<accession>A0A0D3HAI8</accession>
<evidence type="ECO:0000313" key="8">
    <source>
        <dbReference type="Proteomes" id="UP000026960"/>
    </source>
</evidence>
<dbReference type="AlphaFoldDB" id="A0A0D3HAI8"/>
<dbReference type="GO" id="GO:0016020">
    <property type="term" value="C:membrane"/>
    <property type="evidence" value="ECO:0007669"/>
    <property type="project" value="UniProtKB-SubCell"/>
</dbReference>
<evidence type="ECO:0000256" key="2">
    <source>
        <dbReference type="ARBA" id="ARBA00005982"/>
    </source>
</evidence>
<organism evidence="7">
    <name type="scientific">Oryza barthii</name>
    <dbReference type="NCBI Taxonomy" id="65489"/>
    <lineage>
        <taxon>Eukaryota</taxon>
        <taxon>Viridiplantae</taxon>
        <taxon>Streptophyta</taxon>
        <taxon>Embryophyta</taxon>
        <taxon>Tracheophyta</taxon>
        <taxon>Spermatophyta</taxon>
        <taxon>Magnoliopsida</taxon>
        <taxon>Liliopsida</taxon>
        <taxon>Poales</taxon>
        <taxon>Poaceae</taxon>
        <taxon>BOP clade</taxon>
        <taxon>Oryzoideae</taxon>
        <taxon>Oryzeae</taxon>
        <taxon>Oryzinae</taxon>
        <taxon>Oryza</taxon>
    </lineage>
</organism>
<evidence type="ECO:0000256" key="3">
    <source>
        <dbReference type="ARBA" id="ARBA00022692"/>
    </source>
</evidence>
<reference evidence="7" key="2">
    <citation type="submission" date="2015-03" db="UniProtKB">
        <authorList>
            <consortium name="EnsemblPlants"/>
        </authorList>
    </citation>
    <scope>IDENTIFICATION</scope>
</reference>
<protein>
    <submittedName>
        <fullName evidence="7">Uncharacterized protein</fullName>
    </submittedName>
</protein>
<proteinExistence type="inferred from homology"/>
<keyword evidence="4 6" id="KW-1133">Transmembrane helix</keyword>
<dbReference type="Gramene" id="OBART10G00470.1">
    <property type="protein sequence ID" value="OBART10G00470.1"/>
    <property type="gene ID" value="OBART10G00470"/>
</dbReference>
<keyword evidence="3 6" id="KW-0812">Transmembrane</keyword>
<feature type="transmembrane region" description="Helical" evidence="6">
    <location>
        <begin position="216"/>
        <end position="239"/>
    </location>
</feature>
<sequence>MQENADFGHILYANSNISFNHGMLIPTISASILVHLHLFGIHCVAVYHGLYLVSFGTGGIKFCTSAFRADQFDLADPLETNKKCSSLILQLLLLLDQHRIPAISNCASLGVGQHWLGGQILMSLCIAVFVAVPKHHEEPKLCACQLGIAAGNYLNSSILSIVVLHWDAHSNISLLSLHLHLSYNSSVHHVTVYLGHYLVSYGTRGIDQALLFSPRFAIPIIVMSVGFTLFVGGRMVYWFNKHEESPIKSVSQVIIPLVRNRHPKLLDYSSTLHELSLLSEASYKIHHTNKFRYLSFDEITQLLHTNFLKNVFLVVRCLFCKGPSASISYVIT</sequence>
<evidence type="ECO:0000256" key="5">
    <source>
        <dbReference type="ARBA" id="ARBA00023136"/>
    </source>
</evidence>
<keyword evidence="5 6" id="KW-0472">Membrane</keyword>
<dbReference type="PANTHER" id="PTHR11654">
    <property type="entry name" value="OLIGOPEPTIDE TRANSPORTER-RELATED"/>
    <property type="match status" value="1"/>
</dbReference>
<dbReference type="HOGENOM" id="CLU_837772_0_0_1"/>
<keyword evidence="8" id="KW-1185">Reference proteome</keyword>
<dbReference type="Proteomes" id="UP000026960">
    <property type="component" value="Chromosome 10"/>
</dbReference>
<name>A0A0D3HAI8_9ORYZ</name>
<reference evidence="7" key="1">
    <citation type="journal article" date="2009" name="Rice">
        <title>De Novo Next Generation Sequencing of Plant Genomes.</title>
        <authorList>
            <person name="Rounsley S."/>
            <person name="Marri P.R."/>
            <person name="Yu Y."/>
            <person name="He R."/>
            <person name="Sisneros N."/>
            <person name="Goicoechea J.L."/>
            <person name="Lee S.J."/>
            <person name="Angelova A."/>
            <person name="Kudrna D."/>
            <person name="Luo M."/>
            <person name="Affourtit J."/>
            <person name="Desany B."/>
            <person name="Knight J."/>
            <person name="Niazi F."/>
            <person name="Egholm M."/>
            <person name="Wing R.A."/>
        </authorList>
    </citation>
    <scope>NUCLEOTIDE SEQUENCE [LARGE SCALE GENOMIC DNA]</scope>
    <source>
        <strain evidence="7">cv. IRGC 105608</strain>
    </source>
</reference>
<dbReference type="PaxDb" id="65489-OBART10G00470.1"/>
<dbReference type="InterPro" id="IPR000109">
    <property type="entry name" value="POT_fam"/>
</dbReference>
<dbReference type="InterPro" id="IPR036259">
    <property type="entry name" value="MFS_trans_sf"/>
</dbReference>
<dbReference type="Gene3D" id="1.20.1250.20">
    <property type="entry name" value="MFS general substrate transporter like domains"/>
    <property type="match status" value="1"/>
</dbReference>
<comment type="subcellular location">
    <subcellularLocation>
        <location evidence="1">Membrane</location>
        <topology evidence="1">Multi-pass membrane protein</topology>
    </subcellularLocation>
</comment>
<evidence type="ECO:0000256" key="4">
    <source>
        <dbReference type="ARBA" id="ARBA00022989"/>
    </source>
</evidence>
<evidence type="ECO:0000256" key="1">
    <source>
        <dbReference type="ARBA" id="ARBA00004141"/>
    </source>
</evidence>
<evidence type="ECO:0000313" key="7">
    <source>
        <dbReference type="EnsemblPlants" id="OBART10G00470.1"/>
    </source>
</evidence>
<evidence type="ECO:0000256" key="6">
    <source>
        <dbReference type="SAM" id="Phobius"/>
    </source>
</evidence>